<organism evidence="2 3">
    <name type="scientific">Brevundimonas alba</name>
    <dbReference type="NCBI Taxonomy" id="74314"/>
    <lineage>
        <taxon>Bacteria</taxon>
        <taxon>Pseudomonadati</taxon>
        <taxon>Pseudomonadota</taxon>
        <taxon>Alphaproteobacteria</taxon>
        <taxon>Caulobacterales</taxon>
        <taxon>Caulobacteraceae</taxon>
        <taxon>Brevundimonas</taxon>
    </lineage>
</organism>
<keyword evidence="3" id="KW-1185">Reference proteome</keyword>
<feature type="transmembrane region" description="Helical" evidence="1">
    <location>
        <begin position="138"/>
        <end position="159"/>
    </location>
</feature>
<evidence type="ECO:0000313" key="3">
    <source>
        <dbReference type="Proteomes" id="UP000587415"/>
    </source>
</evidence>
<dbReference type="Proteomes" id="UP000587415">
    <property type="component" value="Unassembled WGS sequence"/>
</dbReference>
<reference evidence="2 3" key="1">
    <citation type="submission" date="2020-03" db="EMBL/GenBank/DDBJ databases">
        <title>Genomic Encyclopedia of Type Strains, Phase IV (KMG-IV): sequencing the most valuable type-strain genomes for metagenomic binning, comparative biology and taxonomic classification.</title>
        <authorList>
            <person name="Goeker M."/>
        </authorList>
    </citation>
    <scope>NUCLEOTIDE SEQUENCE [LARGE SCALE GENOMIC DNA]</scope>
    <source>
        <strain evidence="2 3">DSM 4736</strain>
    </source>
</reference>
<evidence type="ECO:0000313" key="2">
    <source>
        <dbReference type="EMBL" id="NJC42626.1"/>
    </source>
</evidence>
<keyword evidence="1" id="KW-0812">Transmembrane</keyword>
<dbReference type="EMBL" id="JAATJM010000002">
    <property type="protein sequence ID" value="NJC42626.1"/>
    <property type="molecule type" value="Genomic_DNA"/>
</dbReference>
<comment type="caution">
    <text evidence="2">The sequence shown here is derived from an EMBL/GenBank/DDBJ whole genome shotgun (WGS) entry which is preliminary data.</text>
</comment>
<feature type="transmembrane region" description="Helical" evidence="1">
    <location>
        <begin position="7"/>
        <end position="26"/>
    </location>
</feature>
<gene>
    <name evidence="2" type="ORF">GGQ87_002921</name>
</gene>
<dbReference type="AlphaFoldDB" id="A0A7X5YMF6"/>
<feature type="transmembrane region" description="Helical" evidence="1">
    <location>
        <begin position="73"/>
        <end position="92"/>
    </location>
</feature>
<evidence type="ECO:0000256" key="1">
    <source>
        <dbReference type="SAM" id="Phobius"/>
    </source>
</evidence>
<feature type="transmembrane region" description="Helical" evidence="1">
    <location>
        <begin position="165"/>
        <end position="183"/>
    </location>
</feature>
<sequence>MSAFEYTSVMSSIIVGLALVDILISLNRLIRAGGGVRWHWAAPATALLIFLTVIQIWWSIYRPQAAPMTIGQFLPFVVELVLLFLLAAAALPDDVPPGGLDLKLYYQNNSPYLWSLFAAALGWMLFVEILGSALMGQPVLAVIEGHLVDLLVVGLFVALVFVRRLWVHAIALAFFYVGPLGWLSRSLG</sequence>
<proteinExistence type="predicted"/>
<protein>
    <submittedName>
        <fullName evidence="2">Uncharacterized protein</fullName>
    </submittedName>
</protein>
<feature type="transmembrane region" description="Helical" evidence="1">
    <location>
        <begin position="38"/>
        <end position="61"/>
    </location>
</feature>
<name>A0A7X5YMF6_9CAUL</name>
<keyword evidence="1" id="KW-1133">Transmembrane helix</keyword>
<accession>A0A7X5YMF6</accession>
<keyword evidence="1" id="KW-0472">Membrane</keyword>
<dbReference type="RefSeq" id="WP_168048957.1">
    <property type="nucleotide sequence ID" value="NZ_JAATJM010000002.1"/>
</dbReference>
<feature type="transmembrane region" description="Helical" evidence="1">
    <location>
        <begin position="112"/>
        <end position="131"/>
    </location>
</feature>